<name>F0R1C2_PHOSB</name>
<dbReference type="OrthoDB" id="1122333at2"/>
<reference evidence="1 2" key="1">
    <citation type="journal article" date="2011" name="Stand. Genomic Sci.">
        <title>Complete genome sequence of Bacteroides salanitronis type strain (BL78).</title>
        <authorList>
            <person name="Gronow S."/>
            <person name="Held B."/>
            <person name="Lucas S."/>
            <person name="Lapidus A."/>
            <person name="Del Rio T.G."/>
            <person name="Nolan M."/>
            <person name="Tice H."/>
            <person name="Deshpande S."/>
            <person name="Cheng J.F."/>
            <person name="Pitluck S."/>
            <person name="Liolios K."/>
            <person name="Pagani I."/>
            <person name="Ivanova N."/>
            <person name="Mavromatis K."/>
            <person name="Pati A."/>
            <person name="Tapia R."/>
            <person name="Han C."/>
            <person name="Goodwin L."/>
            <person name="Chen A."/>
            <person name="Palaniappan K."/>
            <person name="Land M."/>
            <person name="Hauser L."/>
            <person name="Chang Y.J."/>
            <person name="Jeffries C.D."/>
            <person name="Brambilla E.M."/>
            <person name="Rohde M."/>
            <person name="Goker M."/>
            <person name="Detter J.C."/>
            <person name="Woyke T."/>
            <person name="Bristow J."/>
            <person name="Markowitz V."/>
            <person name="Hugenholtz P."/>
            <person name="Kyrpides N.C."/>
            <person name="Klenk H.P."/>
            <person name="Eisen J.A."/>
        </authorList>
    </citation>
    <scope>NUCLEOTIDE SEQUENCE [LARGE SCALE GENOMIC DNA]</scope>
    <source>
        <strain evidence="1 2">DSM 18170</strain>
    </source>
</reference>
<dbReference type="AlphaFoldDB" id="F0R1C2"/>
<dbReference type="eggNOG" id="COG4912">
    <property type="taxonomic scope" value="Bacteria"/>
</dbReference>
<dbReference type="STRING" id="667015.Bacsa_1791"/>
<dbReference type="RefSeq" id="WP_013617781.1">
    <property type="nucleotide sequence ID" value="NC_015164.1"/>
</dbReference>
<dbReference type="HOGENOM" id="CLU_061369_3_0_10"/>
<dbReference type="PANTHER" id="PTHR41291">
    <property type="entry name" value="DNA ALKYLATION REPAIR PROTEIN"/>
    <property type="match status" value="1"/>
</dbReference>
<dbReference type="PANTHER" id="PTHR41291:SF1">
    <property type="entry name" value="DNA ALKYLATION REPAIR PROTEIN"/>
    <property type="match status" value="1"/>
</dbReference>
<dbReference type="InterPro" id="IPR016024">
    <property type="entry name" value="ARM-type_fold"/>
</dbReference>
<dbReference type="Proteomes" id="UP000007486">
    <property type="component" value="Chromosome"/>
</dbReference>
<keyword evidence="2" id="KW-1185">Reference proteome</keyword>
<dbReference type="InterPro" id="IPR014825">
    <property type="entry name" value="DNA_alkylation"/>
</dbReference>
<protein>
    <recommendedName>
        <fullName evidence="3">DNA alkylation repair enzyme</fullName>
    </recommendedName>
</protein>
<sequence>MDLHETIKEIKSRFRLFMNGPVSQSMREKGMDYKVNFGIEYPRVKEIAAAYPMSHELAQALWKEDIRECKIMAGLLQPAETFYPEIAEIWIEGMRYPELAEYTVMNLFQRLPYASEVVFAWIADEREYFQLCGFLLMARLLGKGLILNERAEAEFLDQSFASVESEFLTVRRATALALRKFAEQSEPNRKKLHKQLSPYLKSEKPDVRLWAENVLPVF</sequence>
<evidence type="ECO:0000313" key="1">
    <source>
        <dbReference type="EMBL" id="ADY36350.1"/>
    </source>
</evidence>
<dbReference type="SUPFAM" id="SSF48371">
    <property type="entry name" value="ARM repeat"/>
    <property type="match status" value="1"/>
</dbReference>
<accession>F0R1C2</accession>
<proteinExistence type="predicted"/>
<evidence type="ECO:0008006" key="3">
    <source>
        <dbReference type="Google" id="ProtNLM"/>
    </source>
</evidence>
<dbReference type="EMBL" id="CP002530">
    <property type="protein sequence ID" value="ADY36350.1"/>
    <property type="molecule type" value="Genomic_DNA"/>
</dbReference>
<dbReference type="CDD" id="cd06561">
    <property type="entry name" value="AlkD_like"/>
    <property type="match status" value="1"/>
</dbReference>
<gene>
    <name evidence="1" type="ordered locus">Bacsa_1791</name>
</gene>
<dbReference type="KEGG" id="bsa:Bacsa_1791"/>
<dbReference type="Pfam" id="PF08713">
    <property type="entry name" value="DNA_alkylation"/>
    <property type="match status" value="1"/>
</dbReference>
<evidence type="ECO:0000313" key="2">
    <source>
        <dbReference type="Proteomes" id="UP000007486"/>
    </source>
</evidence>
<organism evidence="1 2">
    <name type="scientific">Phocaeicola salanitronis (strain DSM 18170 / JCM 13657 / CCUG 60908 / BL78)</name>
    <name type="common">Bacteroides salanitronis</name>
    <dbReference type="NCBI Taxonomy" id="667015"/>
    <lineage>
        <taxon>Bacteria</taxon>
        <taxon>Pseudomonadati</taxon>
        <taxon>Bacteroidota</taxon>
        <taxon>Bacteroidia</taxon>
        <taxon>Bacteroidales</taxon>
        <taxon>Bacteroidaceae</taxon>
        <taxon>Phocaeicola</taxon>
    </lineage>
</organism>